<feature type="chain" id="PRO_5039732196" description="Gastric inhibitory polypeptide" evidence="2">
    <location>
        <begin position="20"/>
        <end position="108"/>
    </location>
</feature>
<dbReference type="PANTHER" id="PTHR15211">
    <property type="entry name" value="GLUCOSE-DEPENDENT INSULINOTROPIC POLYPEPTIDE"/>
    <property type="match status" value="1"/>
</dbReference>
<protein>
    <recommendedName>
        <fullName evidence="5">Gastric inhibitory polypeptide</fullName>
    </recommendedName>
</protein>
<organism evidence="3 4">
    <name type="scientific">Anguilla anguilla</name>
    <name type="common">European freshwater eel</name>
    <name type="synonym">Muraena anguilla</name>
    <dbReference type="NCBI Taxonomy" id="7936"/>
    <lineage>
        <taxon>Eukaryota</taxon>
        <taxon>Metazoa</taxon>
        <taxon>Chordata</taxon>
        <taxon>Craniata</taxon>
        <taxon>Vertebrata</taxon>
        <taxon>Euteleostomi</taxon>
        <taxon>Actinopterygii</taxon>
        <taxon>Neopterygii</taxon>
        <taxon>Teleostei</taxon>
        <taxon>Anguilliformes</taxon>
        <taxon>Anguillidae</taxon>
        <taxon>Anguilla</taxon>
    </lineage>
</organism>
<sequence>MKTEILLLSCLIALPMVLARGKAGQNSQSEDGQALSRRYAESTIASDISKIVDSMVQKNFVNFLLTQREKRSEPTMKREEPWTQLFNELLKQEFTQWVNSKGNNAKTE</sequence>
<dbReference type="GO" id="GO:0009749">
    <property type="term" value="P:response to glucose"/>
    <property type="evidence" value="ECO:0007669"/>
    <property type="project" value="InterPro"/>
</dbReference>
<dbReference type="InterPro" id="IPR039078">
    <property type="entry name" value="GIP"/>
</dbReference>
<evidence type="ECO:0000313" key="3">
    <source>
        <dbReference type="EMBL" id="KAG5855085.1"/>
    </source>
</evidence>
<reference evidence="3" key="1">
    <citation type="submission" date="2021-01" db="EMBL/GenBank/DDBJ databases">
        <title>A chromosome-scale assembly of European eel, Anguilla anguilla.</title>
        <authorList>
            <person name="Henkel C."/>
            <person name="Jong-Raadsen S.A."/>
            <person name="Dufour S."/>
            <person name="Weltzien F.-A."/>
            <person name="Palstra A.P."/>
            <person name="Pelster B."/>
            <person name="Spaink H.P."/>
            <person name="Van Den Thillart G.E."/>
            <person name="Jansen H."/>
            <person name="Zahm M."/>
            <person name="Klopp C."/>
            <person name="Cedric C."/>
            <person name="Louis A."/>
            <person name="Berthelot C."/>
            <person name="Parey E."/>
            <person name="Roest Crollius H."/>
            <person name="Montfort J."/>
            <person name="Robinson-Rechavi M."/>
            <person name="Bucao C."/>
            <person name="Bouchez O."/>
            <person name="Gislard M."/>
            <person name="Lluch J."/>
            <person name="Milhes M."/>
            <person name="Lampietro C."/>
            <person name="Lopez Roques C."/>
            <person name="Donnadieu C."/>
            <person name="Braasch I."/>
            <person name="Desvignes T."/>
            <person name="Postlethwait J."/>
            <person name="Bobe J."/>
            <person name="Guiguen Y."/>
            <person name="Dirks R."/>
        </authorList>
    </citation>
    <scope>NUCLEOTIDE SEQUENCE</scope>
    <source>
        <strain evidence="3">Tag_6206</strain>
        <tissue evidence="3">Liver</tissue>
    </source>
</reference>
<gene>
    <name evidence="3" type="ORF">ANANG_G00045210</name>
</gene>
<keyword evidence="4" id="KW-1185">Reference proteome</keyword>
<dbReference type="GO" id="GO:0042594">
    <property type="term" value="P:response to starvation"/>
    <property type="evidence" value="ECO:0007669"/>
    <property type="project" value="TreeGrafter"/>
</dbReference>
<dbReference type="Gene3D" id="6.10.250.590">
    <property type="match status" value="1"/>
</dbReference>
<accession>A0A9D3MXE1</accession>
<keyword evidence="1" id="KW-0372">Hormone</keyword>
<dbReference type="GO" id="GO:0005179">
    <property type="term" value="F:hormone activity"/>
    <property type="evidence" value="ECO:0007669"/>
    <property type="project" value="UniProtKB-KW"/>
</dbReference>
<name>A0A9D3MXE1_ANGAN</name>
<dbReference type="Proteomes" id="UP001044222">
    <property type="component" value="Unassembled WGS sequence"/>
</dbReference>
<evidence type="ECO:0008006" key="5">
    <source>
        <dbReference type="Google" id="ProtNLM"/>
    </source>
</evidence>
<keyword evidence="2" id="KW-0732">Signal</keyword>
<dbReference type="GO" id="GO:0050796">
    <property type="term" value="P:regulation of insulin secretion"/>
    <property type="evidence" value="ECO:0007669"/>
    <property type="project" value="InterPro"/>
</dbReference>
<dbReference type="OMA" id="ICLGSAW"/>
<dbReference type="AlphaFoldDB" id="A0A9D3MXE1"/>
<feature type="signal peptide" evidence="2">
    <location>
        <begin position="1"/>
        <end position="19"/>
    </location>
</feature>
<evidence type="ECO:0000256" key="1">
    <source>
        <dbReference type="ARBA" id="ARBA00022702"/>
    </source>
</evidence>
<evidence type="ECO:0000313" key="4">
    <source>
        <dbReference type="Proteomes" id="UP001044222"/>
    </source>
</evidence>
<dbReference type="GO" id="GO:0005615">
    <property type="term" value="C:extracellular space"/>
    <property type="evidence" value="ECO:0007669"/>
    <property type="project" value="TreeGrafter"/>
</dbReference>
<evidence type="ECO:0000256" key="2">
    <source>
        <dbReference type="SAM" id="SignalP"/>
    </source>
</evidence>
<dbReference type="GO" id="GO:0042304">
    <property type="term" value="P:regulation of fatty acid biosynthetic process"/>
    <property type="evidence" value="ECO:0007669"/>
    <property type="project" value="InterPro"/>
</dbReference>
<dbReference type="OrthoDB" id="8874823at2759"/>
<dbReference type="PANTHER" id="PTHR15211:SF0">
    <property type="entry name" value="GASTRIC INHIBITORY POLYPEPTIDE"/>
    <property type="match status" value="1"/>
</dbReference>
<proteinExistence type="predicted"/>
<dbReference type="EMBL" id="JAFIRN010000002">
    <property type="protein sequence ID" value="KAG5855085.1"/>
    <property type="molecule type" value="Genomic_DNA"/>
</dbReference>
<dbReference type="GO" id="GO:0031769">
    <property type="term" value="F:glucagon receptor binding"/>
    <property type="evidence" value="ECO:0007669"/>
    <property type="project" value="TreeGrafter"/>
</dbReference>
<comment type="caution">
    <text evidence="3">The sequence shown here is derived from an EMBL/GenBank/DDBJ whole genome shotgun (WGS) entry which is preliminary data.</text>
</comment>